<gene>
    <name evidence="1" type="ORF">G6011_09371</name>
</gene>
<accession>A0AAD4IAV3</accession>
<name>A0AAD4IAV3_9PLEO</name>
<dbReference type="EMBL" id="JAANER010000004">
    <property type="protein sequence ID" value="KAG9191283.1"/>
    <property type="molecule type" value="Genomic_DNA"/>
</dbReference>
<dbReference type="PANTHER" id="PTHR42085:SF2">
    <property type="entry name" value="F-BOX DOMAIN-CONTAINING PROTEIN"/>
    <property type="match status" value="1"/>
</dbReference>
<dbReference type="AlphaFoldDB" id="A0AAD4IAV3"/>
<comment type="caution">
    <text evidence="1">The sequence shown here is derived from an EMBL/GenBank/DDBJ whole genome shotgun (WGS) entry which is preliminary data.</text>
</comment>
<evidence type="ECO:0000313" key="2">
    <source>
        <dbReference type="Proteomes" id="UP001199106"/>
    </source>
</evidence>
<dbReference type="PANTHER" id="PTHR42085">
    <property type="entry name" value="F-BOX DOMAIN-CONTAINING PROTEIN"/>
    <property type="match status" value="1"/>
</dbReference>
<proteinExistence type="predicted"/>
<dbReference type="InterPro" id="IPR038883">
    <property type="entry name" value="AN11006-like"/>
</dbReference>
<protein>
    <submittedName>
        <fullName evidence="1">Uncharacterized protein</fullName>
    </submittedName>
</protein>
<evidence type="ECO:0000313" key="1">
    <source>
        <dbReference type="EMBL" id="KAG9191283.1"/>
    </source>
</evidence>
<keyword evidence="2" id="KW-1185">Reference proteome</keyword>
<dbReference type="Proteomes" id="UP001199106">
    <property type="component" value="Unassembled WGS sequence"/>
</dbReference>
<reference evidence="1" key="1">
    <citation type="submission" date="2021-07" db="EMBL/GenBank/DDBJ databases">
        <title>Genome Resource of American Ginseng Black Spot Pathogen Alternaria panax.</title>
        <authorList>
            <person name="Qiu C."/>
            <person name="Wang W."/>
            <person name="Liu Z."/>
        </authorList>
    </citation>
    <scope>NUCLEOTIDE SEQUENCE</scope>
    <source>
        <strain evidence="1">BNCC115425</strain>
    </source>
</reference>
<organism evidence="1 2">
    <name type="scientific">Alternaria panax</name>
    <dbReference type="NCBI Taxonomy" id="48097"/>
    <lineage>
        <taxon>Eukaryota</taxon>
        <taxon>Fungi</taxon>
        <taxon>Dikarya</taxon>
        <taxon>Ascomycota</taxon>
        <taxon>Pezizomycotina</taxon>
        <taxon>Dothideomycetes</taxon>
        <taxon>Pleosporomycetidae</taxon>
        <taxon>Pleosporales</taxon>
        <taxon>Pleosporineae</taxon>
        <taxon>Pleosporaceae</taxon>
        <taxon>Alternaria</taxon>
        <taxon>Alternaria sect. Panax</taxon>
    </lineage>
</organism>
<sequence>MASNQQPNTSLTWAPSYKEDDTKVGFLDLPRELRDLVYEFAFRVPGAILVYSRDPFAVRPVARAMNIRHGGDGPIEPQPLSTGQIPVALWRTCRQLRAESSPIFYGTNVLSFWALRNINVGLANMGLVRHVVTEASPRGIFDKSLEHVSYCWKRRFWPEILRNSEAILEEFPNLETLTFSLKPPRGTTFRPAFFAVTNKTREQRIDLVATWMGQRCSWEDKRLQEILYLKMVPSPGLSRDEYAGSRFVPEDDDVWDCTEFADAFEQMKSSAQLNAHVDTSIR</sequence>